<feature type="chain" id="PRO_5030061749" evidence="1">
    <location>
        <begin position="25"/>
        <end position="164"/>
    </location>
</feature>
<keyword evidence="1" id="KW-0732">Signal</keyword>
<gene>
    <name evidence="2" type="ORF">SAMN05216184_101323</name>
</gene>
<dbReference type="EMBL" id="UETB01000001">
    <property type="protein sequence ID" value="SSA36661.1"/>
    <property type="molecule type" value="Genomic_DNA"/>
</dbReference>
<feature type="signal peptide" evidence="1">
    <location>
        <begin position="1"/>
        <end position="24"/>
    </location>
</feature>
<reference evidence="2 3" key="1">
    <citation type="submission" date="2016-10" db="EMBL/GenBank/DDBJ databases">
        <authorList>
            <person name="Cai Z."/>
        </authorList>
    </citation>
    <scope>NUCLEOTIDE SEQUENCE [LARGE SCALE GENOMIC DNA]</scope>
    <source>
        <strain evidence="2 3">CGMCC 1.10826</strain>
    </source>
</reference>
<dbReference type="Proteomes" id="UP000250222">
    <property type="component" value="Unassembled WGS sequence"/>
</dbReference>
<accession>A0A2Y8ZWE7</accession>
<organism evidence="2 3">
    <name type="scientific">Georgenia satyanarayanai</name>
    <dbReference type="NCBI Taxonomy" id="860221"/>
    <lineage>
        <taxon>Bacteria</taxon>
        <taxon>Bacillati</taxon>
        <taxon>Actinomycetota</taxon>
        <taxon>Actinomycetes</taxon>
        <taxon>Micrococcales</taxon>
        <taxon>Bogoriellaceae</taxon>
        <taxon>Georgenia</taxon>
    </lineage>
</organism>
<name>A0A2Y8ZWE7_9MICO</name>
<sequence>MRRAVVFCVSILAAIALSAPPASAAPPVRESVVDEFSFVDTELCPFPVVIEGRAEYRATLHRNPDTGLLRRVNLHGTEELSYSANGQTLEADPFPYNIHITFGPEGGAPRSNVVTGLVLRVPLPDGTTFLSAGRLDFVVTGQDFAATPQVGLSGDLDALCGALS</sequence>
<keyword evidence="3" id="KW-1185">Reference proteome</keyword>
<evidence type="ECO:0000256" key="1">
    <source>
        <dbReference type="SAM" id="SignalP"/>
    </source>
</evidence>
<dbReference type="AlphaFoldDB" id="A0A2Y8ZWE7"/>
<evidence type="ECO:0000313" key="2">
    <source>
        <dbReference type="EMBL" id="SSA36661.1"/>
    </source>
</evidence>
<evidence type="ECO:0000313" key="3">
    <source>
        <dbReference type="Proteomes" id="UP000250222"/>
    </source>
</evidence>
<protein>
    <submittedName>
        <fullName evidence="2">Uncharacterized protein</fullName>
    </submittedName>
</protein>
<proteinExistence type="predicted"/>